<evidence type="ECO:0000313" key="2">
    <source>
        <dbReference type="Proteomes" id="UP000009183"/>
    </source>
</evidence>
<organism evidence="1 2">
    <name type="scientific">Vitis vinifera</name>
    <name type="common">Grape</name>
    <dbReference type="NCBI Taxonomy" id="29760"/>
    <lineage>
        <taxon>Eukaryota</taxon>
        <taxon>Viridiplantae</taxon>
        <taxon>Streptophyta</taxon>
        <taxon>Embryophyta</taxon>
        <taxon>Tracheophyta</taxon>
        <taxon>Spermatophyta</taxon>
        <taxon>Magnoliopsida</taxon>
        <taxon>eudicotyledons</taxon>
        <taxon>Gunneridae</taxon>
        <taxon>Pentapetalae</taxon>
        <taxon>rosids</taxon>
        <taxon>Vitales</taxon>
        <taxon>Vitaceae</taxon>
        <taxon>Viteae</taxon>
        <taxon>Vitis</taxon>
    </lineage>
</organism>
<keyword evidence="2" id="KW-1185">Reference proteome</keyword>
<dbReference type="Proteomes" id="UP000009183">
    <property type="component" value="Chromosome 9"/>
</dbReference>
<protein>
    <submittedName>
        <fullName evidence="1">Uncharacterized protein</fullName>
    </submittedName>
</protein>
<dbReference type="HOGENOM" id="CLU_3018215_0_0_1"/>
<proteinExistence type="predicted"/>
<evidence type="ECO:0000313" key="1">
    <source>
        <dbReference type="EMBL" id="CBI36275.3"/>
    </source>
</evidence>
<accession>D7U0X9</accession>
<dbReference type="EMBL" id="FN596494">
    <property type="protein sequence ID" value="CBI36275.3"/>
    <property type="molecule type" value="Genomic_DNA"/>
</dbReference>
<dbReference type="PaxDb" id="29760-VIT_09s0002g06190.t01"/>
<name>D7U0X9_VITVI</name>
<gene>
    <name evidence="1" type="ordered locus">VIT_09s0002g06190</name>
</gene>
<sequence length="56" mass="6757">MRQLTTLFFHVSYLLKNKGLQQSQRGYNAILVAEYNLICHKCFRNLQLMRIHCFPR</sequence>
<dbReference type="InParanoid" id="D7U0X9"/>
<reference evidence="2" key="1">
    <citation type="journal article" date="2007" name="Nature">
        <title>The grapevine genome sequence suggests ancestral hexaploidization in major angiosperm phyla.</title>
        <authorList>
            <consortium name="The French-Italian Public Consortium for Grapevine Genome Characterization."/>
            <person name="Jaillon O."/>
            <person name="Aury J.-M."/>
            <person name="Noel B."/>
            <person name="Policriti A."/>
            <person name="Clepet C."/>
            <person name="Casagrande A."/>
            <person name="Choisne N."/>
            <person name="Aubourg S."/>
            <person name="Vitulo N."/>
            <person name="Jubin C."/>
            <person name="Vezzi A."/>
            <person name="Legeai F."/>
            <person name="Hugueney P."/>
            <person name="Dasilva C."/>
            <person name="Horner D."/>
            <person name="Mica E."/>
            <person name="Jublot D."/>
            <person name="Poulain J."/>
            <person name="Bruyere C."/>
            <person name="Billault A."/>
            <person name="Segurens B."/>
            <person name="Gouyvenoux M."/>
            <person name="Ugarte E."/>
            <person name="Cattonaro F."/>
            <person name="Anthouard V."/>
            <person name="Vico V."/>
            <person name="Del Fabbro C."/>
            <person name="Alaux M."/>
            <person name="Di Gaspero G."/>
            <person name="Dumas V."/>
            <person name="Felice N."/>
            <person name="Paillard S."/>
            <person name="Juman I."/>
            <person name="Moroldo M."/>
            <person name="Scalabrin S."/>
            <person name="Canaguier A."/>
            <person name="Le Clainche I."/>
            <person name="Malacrida G."/>
            <person name="Durand E."/>
            <person name="Pesole G."/>
            <person name="Laucou V."/>
            <person name="Chatelet P."/>
            <person name="Merdinoglu D."/>
            <person name="Delledonne M."/>
            <person name="Pezzotti M."/>
            <person name="Lecharny A."/>
            <person name="Scarpelli C."/>
            <person name="Artiguenave F."/>
            <person name="Pe M.E."/>
            <person name="Valle G."/>
            <person name="Morgante M."/>
            <person name="Caboche M."/>
            <person name="Adam-Blondon A.-F."/>
            <person name="Weissenbach J."/>
            <person name="Quetier F."/>
            <person name="Wincker P."/>
        </authorList>
    </citation>
    <scope>NUCLEOTIDE SEQUENCE [LARGE SCALE GENOMIC DNA]</scope>
    <source>
        <strain evidence="2">cv. Pinot noir / PN40024</strain>
    </source>
</reference>
<dbReference type="AlphaFoldDB" id="D7U0X9"/>